<accession>A0A2S3WJ53</accession>
<sequence length="105" mass="12181">MPEMEHNQLTAREVSQVLRDVVLGRRSMAKIGEQTWDELYACHFVVDVEGWRITIYNDCDELDYCEQAVSPGGQRWDFDPGARTDPVALLSTWEHQTLEKLLKEL</sequence>
<evidence type="ECO:0000313" key="2">
    <source>
        <dbReference type="EMBL" id="POF90976.1"/>
    </source>
</evidence>
<name>A0A2S3WJ53_PSEPU</name>
<evidence type="ECO:0000259" key="1">
    <source>
        <dbReference type="Pfam" id="PF24745"/>
    </source>
</evidence>
<dbReference type="EMBL" id="MIND01000018">
    <property type="protein sequence ID" value="POF90976.1"/>
    <property type="molecule type" value="Genomic_DNA"/>
</dbReference>
<protein>
    <recommendedName>
        <fullName evidence="1">DUF7693 domain-containing protein</fullName>
    </recommendedName>
</protein>
<dbReference type="Proteomes" id="UP000237194">
    <property type="component" value="Unassembled WGS sequence"/>
</dbReference>
<reference evidence="2 3" key="1">
    <citation type="submission" date="2016-08" db="EMBL/GenBank/DDBJ databases">
        <authorList>
            <person name="Seilhamer J.J."/>
        </authorList>
    </citation>
    <scope>NUCLEOTIDE SEQUENCE [LARGE SCALE GENOMIC DNA]</scope>
    <source>
        <strain evidence="2 3">KT-27</strain>
    </source>
</reference>
<comment type="caution">
    <text evidence="2">The sequence shown here is derived from an EMBL/GenBank/DDBJ whole genome shotgun (WGS) entry which is preliminary data.</text>
</comment>
<dbReference type="InterPro" id="IPR056110">
    <property type="entry name" value="DUF7693"/>
</dbReference>
<organism evidence="2 3">
    <name type="scientific">Pseudomonas putida</name>
    <name type="common">Arthrobacter siderocapsulatus</name>
    <dbReference type="NCBI Taxonomy" id="303"/>
    <lineage>
        <taxon>Bacteria</taxon>
        <taxon>Pseudomonadati</taxon>
        <taxon>Pseudomonadota</taxon>
        <taxon>Gammaproteobacteria</taxon>
        <taxon>Pseudomonadales</taxon>
        <taxon>Pseudomonadaceae</taxon>
        <taxon>Pseudomonas</taxon>
    </lineage>
</organism>
<gene>
    <name evidence="2" type="ORF">BGP80_10480</name>
</gene>
<reference evidence="2 3" key="2">
    <citation type="submission" date="2018-03" db="EMBL/GenBank/DDBJ databases">
        <title>Draft genome of Pseudomonas putida strain KT-27.</title>
        <authorList>
            <person name="Yoshizawa S."/>
            <person name="Khan N.H."/>
            <person name="Nishimura M."/>
            <person name="Chiura H.X."/>
            <person name="Ogura Y."/>
            <person name="Hayashi T."/>
            <person name="Kogure K."/>
        </authorList>
    </citation>
    <scope>NUCLEOTIDE SEQUENCE [LARGE SCALE GENOMIC DNA]</scope>
    <source>
        <strain evidence="2 3">KT-27</strain>
    </source>
</reference>
<proteinExistence type="predicted"/>
<feature type="domain" description="DUF7693" evidence="1">
    <location>
        <begin position="8"/>
        <end position="104"/>
    </location>
</feature>
<evidence type="ECO:0000313" key="3">
    <source>
        <dbReference type="Proteomes" id="UP000237194"/>
    </source>
</evidence>
<dbReference type="Pfam" id="PF24745">
    <property type="entry name" value="DUF7693"/>
    <property type="match status" value="1"/>
</dbReference>
<dbReference type="AlphaFoldDB" id="A0A2S3WJ53"/>